<dbReference type="InParanoid" id="A0A2H3D3P6"/>
<dbReference type="OrthoDB" id="20105at2759"/>
<protein>
    <submittedName>
        <fullName evidence="2">Uncharacterized protein</fullName>
    </submittedName>
</protein>
<keyword evidence="3" id="KW-1185">Reference proteome</keyword>
<dbReference type="AlphaFoldDB" id="A0A2H3D3P6"/>
<accession>A0A2H3D3P6</accession>
<dbReference type="Proteomes" id="UP000217790">
    <property type="component" value="Unassembled WGS sequence"/>
</dbReference>
<evidence type="ECO:0000256" key="1">
    <source>
        <dbReference type="SAM" id="SignalP"/>
    </source>
</evidence>
<organism evidence="2 3">
    <name type="scientific">Armillaria gallica</name>
    <name type="common">Bulbous honey fungus</name>
    <name type="synonym">Armillaria bulbosa</name>
    <dbReference type="NCBI Taxonomy" id="47427"/>
    <lineage>
        <taxon>Eukaryota</taxon>
        <taxon>Fungi</taxon>
        <taxon>Dikarya</taxon>
        <taxon>Basidiomycota</taxon>
        <taxon>Agaricomycotina</taxon>
        <taxon>Agaricomycetes</taxon>
        <taxon>Agaricomycetidae</taxon>
        <taxon>Agaricales</taxon>
        <taxon>Marasmiineae</taxon>
        <taxon>Physalacriaceae</taxon>
        <taxon>Armillaria</taxon>
    </lineage>
</organism>
<reference evidence="3" key="1">
    <citation type="journal article" date="2017" name="Nat. Ecol. Evol.">
        <title>Genome expansion and lineage-specific genetic innovations in the forest pathogenic fungi Armillaria.</title>
        <authorList>
            <person name="Sipos G."/>
            <person name="Prasanna A.N."/>
            <person name="Walter M.C."/>
            <person name="O'Connor E."/>
            <person name="Balint B."/>
            <person name="Krizsan K."/>
            <person name="Kiss B."/>
            <person name="Hess J."/>
            <person name="Varga T."/>
            <person name="Slot J."/>
            <person name="Riley R."/>
            <person name="Boka B."/>
            <person name="Rigling D."/>
            <person name="Barry K."/>
            <person name="Lee J."/>
            <person name="Mihaltcheva S."/>
            <person name="LaButti K."/>
            <person name="Lipzen A."/>
            <person name="Waldron R."/>
            <person name="Moloney N.M."/>
            <person name="Sperisen C."/>
            <person name="Kredics L."/>
            <person name="Vagvoelgyi C."/>
            <person name="Patrignani A."/>
            <person name="Fitzpatrick D."/>
            <person name="Nagy I."/>
            <person name="Doyle S."/>
            <person name="Anderson J.B."/>
            <person name="Grigoriev I.V."/>
            <person name="Gueldener U."/>
            <person name="Muensterkoetter M."/>
            <person name="Nagy L.G."/>
        </authorList>
    </citation>
    <scope>NUCLEOTIDE SEQUENCE [LARGE SCALE GENOMIC DNA]</scope>
    <source>
        <strain evidence="3">Ar21-2</strain>
    </source>
</reference>
<keyword evidence="1" id="KW-0732">Signal</keyword>
<evidence type="ECO:0000313" key="3">
    <source>
        <dbReference type="Proteomes" id="UP000217790"/>
    </source>
</evidence>
<name>A0A2H3D3P6_ARMGA</name>
<dbReference type="EMBL" id="KZ293721">
    <property type="protein sequence ID" value="PBK82126.1"/>
    <property type="molecule type" value="Genomic_DNA"/>
</dbReference>
<feature type="chain" id="PRO_5013816724" evidence="1">
    <location>
        <begin position="17"/>
        <end position="172"/>
    </location>
</feature>
<proteinExistence type="predicted"/>
<evidence type="ECO:0000313" key="2">
    <source>
        <dbReference type="EMBL" id="PBK82126.1"/>
    </source>
</evidence>
<gene>
    <name evidence="2" type="ORF">ARMGADRAFT_1090670</name>
</gene>
<feature type="signal peptide" evidence="1">
    <location>
        <begin position="1"/>
        <end position="16"/>
    </location>
</feature>
<sequence length="172" mass="19069">MRIVAFFGVLIRDVLASHEFSTLSFLKVGLQLGEGLTEHVVQSLTPCSDAPVLLPDLHHLVLCMEPIHSQNRDGCQHGILDIICARRNSGLVSIIEVQFSTTKSSIELKERMEADIRTLAADALEIRVEERRLPGGEHCDYDFLDIDIIEEELARSESRGHGTVGAVDLQVI</sequence>